<evidence type="ECO:0000313" key="6">
    <source>
        <dbReference type="EMBL" id="GAM73788.1"/>
    </source>
</evidence>
<accession>A0A0B8QF60</accession>
<comment type="similarity">
    <text evidence="1">Belongs to the glycosyltransferase 2 family.</text>
</comment>
<dbReference type="Proteomes" id="UP000031666">
    <property type="component" value="Unassembled WGS sequence"/>
</dbReference>
<keyword evidence="3 6" id="KW-0808">Transferase</keyword>
<dbReference type="GO" id="GO:0016757">
    <property type="term" value="F:glycosyltransferase activity"/>
    <property type="evidence" value="ECO:0007669"/>
    <property type="project" value="UniProtKB-KW"/>
</dbReference>
<dbReference type="SUPFAM" id="SSF53448">
    <property type="entry name" value="Nucleotide-diphospho-sugar transferases"/>
    <property type="match status" value="1"/>
</dbReference>
<evidence type="ECO:0000256" key="2">
    <source>
        <dbReference type="ARBA" id="ARBA00022676"/>
    </source>
</evidence>
<keyword evidence="4" id="KW-0472">Membrane</keyword>
<dbReference type="PANTHER" id="PTHR43179:SF12">
    <property type="entry name" value="GALACTOFURANOSYLTRANSFERASE GLFT2"/>
    <property type="match status" value="1"/>
</dbReference>
<dbReference type="STRING" id="1481914.JCM19241_4984"/>
<sequence>MKKTCDLVAIFTTHEPNESLLVNLRALAKQVSEIIVVDDGSQSASSLQVLHYCSGVVGVTLMNNEQNLGIAYSLNRGMAEALTKGYEWALTMDQDSLVSPGFVESILQTREQYTARERVAMVTPNIVDSSYSSRSGKLLLNNTKPWFRLASMDKNDRDDVLIAITSGCLTHLPKIEQVGGFTTDFFIDYVDTQVCLRLIQKGYLILFSGKAELSHNLGSPESADLAGRTVRMLNHGAFRRYYIARNTVYMYAEFWRTFPNWVMYDLCMGFYSLVTIVLFESQKKDKLTNSIKGLYHGILGIKGKLH</sequence>
<dbReference type="CDD" id="cd02526">
    <property type="entry name" value="GT2_RfbF_like"/>
    <property type="match status" value="1"/>
</dbReference>
<evidence type="ECO:0000256" key="1">
    <source>
        <dbReference type="ARBA" id="ARBA00006739"/>
    </source>
</evidence>
<dbReference type="PANTHER" id="PTHR43179">
    <property type="entry name" value="RHAMNOSYLTRANSFERASE WBBL"/>
    <property type="match status" value="1"/>
</dbReference>
<feature type="domain" description="Glycosyltransferase 2-like" evidence="5">
    <location>
        <begin position="12"/>
        <end position="159"/>
    </location>
</feature>
<comment type="caution">
    <text evidence="6">The sequence shown here is derived from an EMBL/GenBank/DDBJ whole genome shotgun (WGS) entry which is preliminary data.</text>
</comment>
<organism evidence="6 7">
    <name type="scientific">Vibrio ishigakensis</name>
    <dbReference type="NCBI Taxonomy" id="1481914"/>
    <lineage>
        <taxon>Bacteria</taxon>
        <taxon>Pseudomonadati</taxon>
        <taxon>Pseudomonadota</taxon>
        <taxon>Gammaproteobacteria</taxon>
        <taxon>Vibrionales</taxon>
        <taxon>Vibrionaceae</taxon>
        <taxon>Vibrio</taxon>
    </lineage>
</organism>
<proteinExistence type="inferred from homology"/>
<dbReference type="AlphaFoldDB" id="A0A0B8QF60"/>
<name>A0A0B8QF60_9VIBR</name>
<keyword evidence="4" id="KW-0812">Transmembrane</keyword>
<reference evidence="6 7" key="2">
    <citation type="submission" date="2015-01" db="EMBL/GenBank/DDBJ databases">
        <authorList>
            <consortium name="NBRP consortium"/>
            <person name="Sawabe T."/>
            <person name="Meirelles P."/>
            <person name="Feng G."/>
            <person name="Sayaka M."/>
            <person name="Hattori M."/>
            <person name="Ohkuma M."/>
        </authorList>
    </citation>
    <scope>NUCLEOTIDE SEQUENCE [LARGE SCALE GENOMIC DNA]</scope>
    <source>
        <strain evidence="7">JCM 19241</strain>
    </source>
</reference>
<feature type="transmembrane region" description="Helical" evidence="4">
    <location>
        <begin position="261"/>
        <end position="279"/>
    </location>
</feature>
<keyword evidence="2" id="KW-0328">Glycosyltransferase</keyword>
<protein>
    <submittedName>
        <fullName evidence="6">dTDP-rhamnosyl transferase rfbF</fullName>
    </submittedName>
</protein>
<evidence type="ECO:0000256" key="4">
    <source>
        <dbReference type="SAM" id="Phobius"/>
    </source>
</evidence>
<dbReference type="Gene3D" id="3.90.550.10">
    <property type="entry name" value="Spore Coat Polysaccharide Biosynthesis Protein SpsA, Chain A"/>
    <property type="match status" value="1"/>
</dbReference>
<gene>
    <name evidence="6" type="ORF">JCM19241_4984</name>
</gene>
<dbReference type="InterPro" id="IPR029044">
    <property type="entry name" value="Nucleotide-diphossugar_trans"/>
</dbReference>
<evidence type="ECO:0000313" key="7">
    <source>
        <dbReference type="Proteomes" id="UP000031666"/>
    </source>
</evidence>
<dbReference type="Pfam" id="PF00535">
    <property type="entry name" value="Glycos_transf_2"/>
    <property type="match status" value="1"/>
</dbReference>
<dbReference type="EMBL" id="BBSC01000002">
    <property type="protein sequence ID" value="GAM73788.1"/>
    <property type="molecule type" value="Genomic_DNA"/>
</dbReference>
<evidence type="ECO:0000259" key="5">
    <source>
        <dbReference type="Pfam" id="PF00535"/>
    </source>
</evidence>
<reference evidence="6 7" key="1">
    <citation type="submission" date="2015-01" db="EMBL/GenBank/DDBJ databases">
        <title>Vibrio sp. C94 JCM 19241 whole genome shotgun sequence.</title>
        <authorList>
            <person name="Sawabe T."/>
            <person name="Meirelles P."/>
            <person name="Feng G."/>
            <person name="Sayaka M."/>
            <person name="Hattori M."/>
            <person name="Ohkuma M."/>
        </authorList>
    </citation>
    <scope>NUCLEOTIDE SEQUENCE [LARGE SCALE GENOMIC DNA]</scope>
    <source>
        <strain evidence="7">JCM 19241</strain>
    </source>
</reference>
<evidence type="ECO:0000256" key="3">
    <source>
        <dbReference type="ARBA" id="ARBA00022679"/>
    </source>
</evidence>
<keyword evidence="4" id="KW-1133">Transmembrane helix</keyword>
<dbReference type="InterPro" id="IPR001173">
    <property type="entry name" value="Glyco_trans_2-like"/>
</dbReference>